<evidence type="ECO:0000313" key="2">
    <source>
        <dbReference type="EMBL" id="ETL85921.1"/>
    </source>
</evidence>
<feature type="region of interest" description="Disordered" evidence="1">
    <location>
        <begin position="311"/>
        <end position="331"/>
    </location>
</feature>
<dbReference type="Proteomes" id="UP000054423">
    <property type="component" value="Unassembled WGS sequence"/>
</dbReference>
<dbReference type="VEuPathDB" id="FungiDB:PPTG_04422"/>
<protein>
    <submittedName>
        <fullName evidence="2">Uncharacterized protein</fullName>
    </submittedName>
</protein>
<feature type="compositionally biased region" description="Acidic residues" evidence="1">
    <location>
        <begin position="318"/>
        <end position="331"/>
    </location>
</feature>
<name>W2KL09_PHYNI</name>
<organism evidence="2">
    <name type="scientific">Phytophthora nicotianae</name>
    <name type="common">Potato buckeye rot agent</name>
    <name type="synonym">Phytophthora parasitica</name>
    <dbReference type="NCBI Taxonomy" id="4792"/>
    <lineage>
        <taxon>Eukaryota</taxon>
        <taxon>Sar</taxon>
        <taxon>Stramenopiles</taxon>
        <taxon>Oomycota</taxon>
        <taxon>Peronosporomycetes</taxon>
        <taxon>Peronosporales</taxon>
        <taxon>Peronosporaceae</taxon>
        <taxon>Phytophthora</taxon>
    </lineage>
</organism>
<dbReference type="EMBL" id="KI681476">
    <property type="protein sequence ID" value="ETL85921.1"/>
    <property type="molecule type" value="Genomic_DNA"/>
</dbReference>
<sequence>MVGKTTKSSTPFVALTPKDVDSIMLATSSSVKDKKVDPRKIVGTVHIKKYLADAKINGKIETWISIIKKLNAVPLEGESPEELSAEEEEALEECKRLTKAYLQDGASDSLKKKVEGSEDQLKSLKDVSSSMKFKISQWAYEAVTYVVNLMVREILIYTCNQCASQKAKLTKVSHIPWEALQTKLLAGLYMNTKAVFTQLHPSSEPETPTTANKSEEEEVVVSEEEAVGNDDATPVKTPKPRLAQFISTTFKEIVSHDERFHGLLLGRETANSKTVNKRLAIIATKILLQDHVHSVDADVTVVLDVLQARLDELKSSPEPEEDNSDETDETP</sequence>
<dbReference type="AlphaFoldDB" id="W2KL09"/>
<accession>W2KL09</accession>
<proteinExistence type="predicted"/>
<dbReference type="OrthoDB" id="10440453at2759"/>
<reference evidence="2" key="1">
    <citation type="submission" date="2013-11" db="EMBL/GenBank/DDBJ databases">
        <title>The Genome Sequence of Phytophthora parasitica CHvinca01.</title>
        <authorList>
            <consortium name="The Broad Institute Genomics Platform"/>
            <person name="Russ C."/>
            <person name="Tyler B."/>
            <person name="Panabieres F."/>
            <person name="Shan W."/>
            <person name="Tripathy S."/>
            <person name="Grunwald N."/>
            <person name="Machado M."/>
            <person name="Johnson C.S."/>
            <person name="Arredondo F."/>
            <person name="Hong C."/>
            <person name="Coffey M."/>
            <person name="Young S.K."/>
            <person name="Zeng Q."/>
            <person name="Gargeya S."/>
            <person name="Fitzgerald M."/>
            <person name="Abouelleil A."/>
            <person name="Alvarado L."/>
            <person name="Chapman S.B."/>
            <person name="Gainer-Dewar J."/>
            <person name="Goldberg J."/>
            <person name="Griggs A."/>
            <person name="Gujja S."/>
            <person name="Hansen M."/>
            <person name="Howarth C."/>
            <person name="Imamovic A."/>
            <person name="Ireland A."/>
            <person name="Larimer J."/>
            <person name="McCowan C."/>
            <person name="Murphy C."/>
            <person name="Pearson M."/>
            <person name="Poon T.W."/>
            <person name="Priest M."/>
            <person name="Roberts A."/>
            <person name="Saif S."/>
            <person name="Shea T."/>
            <person name="Sykes S."/>
            <person name="Wortman J."/>
            <person name="Nusbaum C."/>
            <person name="Birren B."/>
        </authorList>
    </citation>
    <scope>NUCLEOTIDE SEQUENCE [LARGE SCALE GENOMIC DNA]</scope>
    <source>
        <strain evidence="2">CHvinca01</strain>
    </source>
</reference>
<dbReference type="VEuPathDB" id="FungiDB:PPTG_04423"/>
<evidence type="ECO:0000256" key="1">
    <source>
        <dbReference type="SAM" id="MobiDB-lite"/>
    </source>
</evidence>
<gene>
    <name evidence="2" type="ORF">L917_14593</name>
</gene>